<dbReference type="Pfam" id="PF00296">
    <property type="entry name" value="Bac_luciferase"/>
    <property type="match status" value="1"/>
</dbReference>
<feature type="domain" description="Luciferase-like" evidence="2">
    <location>
        <begin position="17"/>
        <end position="267"/>
    </location>
</feature>
<gene>
    <name evidence="3" type="ORF">J2S55_006972</name>
</gene>
<dbReference type="SUPFAM" id="SSF51679">
    <property type="entry name" value="Bacterial luciferase-like"/>
    <property type="match status" value="1"/>
</dbReference>
<accession>A0ABT9REK8</accession>
<dbReference type="NCBIfam" id="TIGR03620">
    <property type="entry name" value="F420_MSMEG_4141"/>
    <property type="match status" value="1"/>
</dbReference>
<dbReference type="PANTHER" id="PTHR43244">
    <property type="match status" value="1"/>
</dbReference>
<dbReference type="InterPro" id="IPR019922">
    <property type="entry name" value="Lucif-like_OxRdatse_MSMEG_4141"/>
</dbReference>
<dbReference type="EMBL" id="JAUSRB010000002">
    <property type="protein sequence ID" value="MDP9867706.1"/>
    <property type="molecule type" value="Genomic_DNA"/>
</dbReference>
<evidence type="ECO:0000259" key="2">
    <source>
        <dbReference type="Pfam" id="PF00296"/>
    </source>
</evidence>
<sequence length="297" mass="31629">MGIGRIGVWHPMFGRDRAPAVRRAAAEIEKLGYGTLWYGEASGTREAFSLAGILLAATENVTVATGIANIWVRDATAMAAGARAYGEAYPGRFALGVGVSHAPLVSQRGHDYARPLAAMSAYLDAMDAVARDLPFTDDPPVPRLLAALRPRMLELARDRADGAHPYFVPPEHTALARETLGPDRILAPEQAVVLESDPARAREIARAHMAGYLRLPNYVGNLRHLGYRDEDFTGGGSDRLVDAIVAWGDVETVARRVGAHLDAGADHVALQPLPSDLLGGVAQLAELAPALGVRPGE</sequence>
<dbReference type="InterPro" id="IPR036661">
    <property type="entry name" value="Luciferase-like_sf"/>
</dbReference>
<keyword evidence="4" id="KW-1185">Reference proteome</keyword>
<organism evidence="3 4">
    <name type="scientific">Streptosporangium brasiliense</name>
    <dbReference type="NCBI Taxonomy" id="47480"/>
    <lineage>
        <taxon>Bacteria</taxon>
        <taxon>Bacillati</taxon>
        <taxon>Actinomycetota</taxon>
        <taxon>Actinomycetes</taxon>
        <taxon>Streptosporangiales</taxon>
        <taxon>Streptosporangiaceae</taxon>
        <taxon>Streptosporangium</taxon>
    </lineage>
</organism>
<reference evidence="3 4" key="1">
    <citation type="submission" date="2023-07" db="EMBL/GenBank/DDBJ databases">
        <title>Sequencing the genomes of 1000 actinobacteria strains.</title>
        <authorList>
            <person name="Klenk H.-P."/>
        </authorList>
    </citation>
    <scope>NUCLEOTIDE SEQUENCE [LARGE SCALE GENOMIC DNA]</scope>
    <source>
        <strain evidence="3 4">DSM 44109</strain>
    </source>
</reference>
<dbReference type="Gene3D" id="3.20.20.30">
    <property type="entry name" value="Luciferase-like domain"/>
    <property type="match status" value="1"/>
</dbReference>
<dbReference type="PANTHER" id="PTHR43244:SF1">
    <property type="entry name" value="5,10-METHYLENETETRAHYDROMETHANOPTERIN REDUCTASE"/>
    <property type="match status" value="1"/>
</dbReference>
<comment type="caution">
    <text evidence="3">The sequence shown here is derived from an EMBL/GenBank/DDBJ whole genome shotgun (WGS) entry which is preliminary data.</text>
</comment>
<proteinExistence type="predicted"/>
<dbReference type="InterPro" id="IPR011251">
    <property type="entry name" value="Luciferase-like_dom"/>
</dbReference>
<name>A0ABT9REK8_9ACTN</name>
<keyword evidence="1" id="KW-0560">Oxidoreductase</keyword>
<evidence type="ECO:0000313" key="3">
    <source>
        <dbReference type="EMBL" id="MDP9867706.1"/>
    </source>
</evidence>
<dbReference type="RefSeq" id="WP_306869638.1">
    <property type="nucleotide sequence ID" value="NZ_JAUSRB010000002.1"/>
</dbReference>
<evidence type="ECO:0000313" key="4">
    <source>
        <dbReference type="Proteomes" id="UP001230426"/>
    </source>
</evidence>
<dbReference type="InterPro" id="IPR050564">
    <property type="entry name" value="F420-G6PD/mer"/>
</dbReference>
<evidence type="ECO:0000256" key="1">
    <source>
        <dbReference type="ARBA" id="ARBA00023002"/>
    </source>
</evidence>
<dbReference type="Proteomes" id="UP001230426">
    <property type="component" value="Unassembled WGS sequence"/>
</dbReference>
<protein>
    <submittedName>
        <fullName evidence="3">F420-dependent oxidoreductase</fullName>
    </submittedName>
</protein>